<dbReference type="EMBL" id="CP136893">
    <property type="protein sequence ID" value="WOL03907.1"/>
    <property type="molecule type" value="Genomic_DNA"/>
</dbReference>
<keyword evidence="1" id="KW-0067">ATP-binding</keyword>
<dbReference type="Proteomes" id="UP001327560">
    <property type="component" value="Chromosome 4"/>
</dbReference>
<protein>
    <submittedName>
        <fullName evidence="1">ATP-dependent DNA helicase PIF6-like</fullName>
    </submittedName>
</protein>
<proteinExistence type="predicted"/>
<keyword evidence="1" id="KW-0347">Helicase</keyword>
<sequence length="63" mass="7490">MLISNSEYAFDELVDFVYPHLLANMTDLDYFKERTILCPTLEVVDRDLCKYDFFLFILTISVE</sequence>
<dbReference type="GO" id="GO:0004386">
    <property type="term" value="F:helicase activity"/>
    <property type="evidence" value="ECO:0007669"/>
    <property type="project" value="UniProtKB-KW"/>
</dbReference>
<evidence type="ECO:0000313" key="2">
    <source>
        <dbReference type="Proteomes" id="UP001327560"/>
    </source>
</evidence>
<evidence type="ECO:0000313" key="1">
    <source>
        <dbReference type="EMBL" id="WOL03907.1"/>
    </source>
</evidence>
<name>A0AAQ3K863_9LILI</name>
<keyword evidence="2" id="KW-1185">Reference proteome</keyword>
<organism evidence="1 2">
    <name type="scientific">Canna indica</name>
    <name type="common">Indian-shot</name>
    <dbReference type="NCBI Taxonomy" id="4628"/>
    <lineage>
        <taxon>Eukaryota</taxon>
        <taxon>Viridiplantae</taxon>
        <taxon>Streptophyta</taxon>
        <taxon>Embryophyta</taxon>
        <taxon>Tracheophyta</taxon>
        <taxon>Spermatophyta</taxon>
        <taxon>Magnoliopsida</taxon>
        <taxon>Liliopsida</taxon>
        <taxon>Zingiberales</taxon>
        <taxon>Cannaceae</taxon>
        <taxon>Canna</taxon>
    </lineage>
</organism>
<reference evidence="1 2" key="1">
    <citation type="submission" date="2023-10" db="EMBL/GenBank/DDBJ databases">
        <title>Chromosome-scale genome assembly provides insights into flower coloration mechanisms of Canna indica.</title>
        <authorList>
            <person name="Li C."/>
        </authorList>
    </citation>
    <scope>NUCLEOTIDE SEQUENCE [LARGE SCALE GENOMIC DNA]</scope>
    <source>
        <tissue evidence="1">Flower</tissue>
    </source>
</reference>
<accession>A0AAQ3K863</accession>
<keyword evidence="1" id="KW-0378">Hydrolase</keyword>
<dbReference type="AlphaFoldDB" id="A0AAQ3K863"/>
<gene>
    <name evidence="1" type="ORF">Cni_G12627</name>
</gene>
<keyword evidence="1" id="KW-0547">Nucleotide-binding</keyword>